<evidence type="ECO:0000313" key="7">
    <source>
        <dbReference type="EMBL" id="RLU22251.1"/>
    </source>
</evidence>
<evidence type="ECO:0000256" key="1">
    <source>
        <dbReference type="ARBA" id="ARBA00022737"/>
    </source>
</evidence>
<dbReference type="AlphaFoldDB" id="A0A3L8DPF9"/>
<keyword evidence="1" id="KW-0677">Repeat</keyword>
<dbReference type="Pfam" id="PF00431">
    <property type="entry name" value="CUB"/>
    <property type="match status" value="2"/>
</dbReference>
<accession>A0A3L8DPF9</accession>
<dbReference type="InterPro" id="IPR035914">
    <property type="entry name" value="Sperma_CUB_dom_sf"/>
</dbReference>
<feature type="disulfide bond" evidence="3">
    <location>
        <begin position="507"/>
        <end position="525"/>
    </location>
</feature>
<feature type="compositionally biased region" description="Basic and acidic residues" evidence="4">
    <location>
        <begin position="672"/>
        <end position="684"/>
    </location>
</feature>
<dbReference type="CDD" id="cd00112">
    <property type="entry name" value="LDLa"/>
    <property type="match status" value="1"/>
</dbReference>
<proteinExistence type="predicted"/>
<evidence type="ECO:0000256" key="4">
    <source>
        <dbReference type="SAM" id="MobiDB-lite"/>
    </source>
</evidence>
<feature type="region of interest" description="Disordered" evidence="4">
    <location>
        <begin position="54"/>
        <end position="199"/>
    </location>
</feature>
<keyword evidence="5" id="KW-0812">Transmembrane</keyword>
<feature type="domain" description="CUB" evidence="6">
    <location>
        <begin position="240"/>
        <end position="355"/>
    </location>
</feature>
<feature type="compositionally biased region" description="Low complexity" evidence="4">
    <location>
        <begin position="736"/>
        <end position="782"/>
    </location>
</feature>
<dbReference type="SUPFAM" id="SSF49854">
    <property type="entry name" value="Spermadhesin, CUB domain"/>
    <property type="match status" value="2"/>
</dbReference>
<feature type="domain" description="CUB" evidence="6">
    <location>
        <begin position="370"/>
        <end position="490"/>
    </location>
</feature>
<dbReference type="SMART" id="SM00192">
    <property type="entry name" value="LDLa"/>
    <property type="match status" value="1"/>
</dbReference>
<organism evidence="7 8">
    <name type="scientific">Ooceraea biroi</name>
    <name type="common">Clonal raider ant</name>
    <name type="synonym">Cerapachys biroi</name>
    <dbReference type="NCBI Taxonomy" id="2015173"/>
    <lineage>
        <taxon>Eukaryota</taxon>
        <taxon>Metazoa</taxon>
        <taxon>Ecdysozoa</taxon>
        <taxon>Arthropoda</taxon>
        <taxon>Hexapoda</taxon>
        <taxon>Insecta</taxon>
        <taxon>Pterygota</taxon>
        <taxon>Neoptera</taxon>
        <taxon>Endopterygota</taxon>
        <taxon>Hymenoptera</taxon>
        <taxon>Apocrita</taxon>
        <taxon>Aculeata</taxon>
        <taxon>Formicoidea</taxon>
        <taxon>Formicidae</taxon>
        <taxon>Dorylinae</taxon>
        <taxon>Ooceraea</taxon>
    </lineage>
</organism>
<comment type="caution">
    <text evidence="7">The sequence shown here is derived from an EMBL/GenBank/DDBJ whole genome shotgun (WGS) entry which is preliminary data.</text>
</comment>
<keyword evidence="5" id="KW-1133">Transmembrane helix</keyword>
<dbReference type="PANTHER" id="PTHR24251">
    <property type="entry name" value="OVOCHYMASE-RELATED"/>
    <property type="match status" value="1"/>
</dbReference>
<keyword evidence="5" id="KW-0472">Membrane</keyword>
<dbReference type="PROSITE" id="PS01180">
    <property type="entry name" value="CUB"/>
    <property type="match status" value="2"/>
</dbReference>
<feature type="compositionally biased region" description="Polar residues" evidence="4">
    <location>
        <begin position="102"/>
        <end position="116"/>
    </location>
</feature>
<dbReference type="InterPro" id="IPR000859">
    <property type="entry name" value="CUB_dom"/>
</dbReference>
<keyword evidence="2 3" id="KW-1015">Disulfide bond</keyword>
<evidence type="ECO:0000313" key="8">
    <source>
        <dbReference type="Proteomes" id="UP000279307"/>
    </source>
</evidence>
<evidence type="ECO:0000256" key="5">
    <source>
        <dbReference type="SAM" id="Phobius"/>
    </source>
</evidence>
<protein>
    <recommendedName>
        <fullName evidence="6">CUB domain-containing protein</fullName>
    </recommendedName>
</protein>
<feature type="compositionally biased region" description="Polar residues" evidence="4">
    <location>
        <begin position="659"/>
        <end position="671"/>
    </location>
</feature>
<evidence type="ECO:0000256" key="3">
    <source>
        <dbReference type="PROSITE-ProRule" id="PRU00124"/>
    </source>
</evidence>
<feature type="disulfide bond" evidence="3">
    <location>
        <begin position="500"/>
        <end position="512"/>
    </location>
</feature>
<feature type="compositionally biased region" description="Basic and acidic residues" evidence="4">
    <location>
        <begin position="904"/>
        <end position="920"/>
    </location>
</feature>
<dbReference type="EMBL" id="QOIP01000005">
    <property type="protein sequence ID" value="RLU22251.1"/>
    <property type="molecule type" value="Genomic_DNA"/>
</dbReference>
<dbReference type="Proteomes" id="UP000279307">
    <property type="component" value="Chromosome 5"/>
</dbReference>
<feature type="region of interest" description="Disordered" evidence="4">
    <location>
        <begin position="827"/>
        <end position="935"/>
    </location>
</feature>
<feature type="compositionally biased region" description="Basic residues" evidence="4">
    <location>
        <begin position="723"/>
        <end position="735"/>
    </location>
</feature>
<feature type="compositionally biased region" description="Polar residues" evidence="4">
    <location>
        <begin position="155"/>
        <end position="169"/>
    </location>
</feature>
<dbReference type="OrthoDB" id="9971251at2759"/>
<dbReference type="FunFam" id="2.60.120.290:FF:000013">
    <property type="entry name" value="Membrane frizzled-related protein"/>
    <property type="match status" value="1"/>
</dbReference>
<dbReference type="Gene3D" id="2.60.120.290">
    <property type="entry name" value="Spermadhesin, CUB domain"/>
    <property type="match status" value="2"/>
</dbReference>
<dbReference type="CDD" id="cd00041">
    <property type="entry name" value="CUB"/>
    <property type="match status" value="2"/>
</dbReference>
<feature type="transmembrane region" description="Helical" evidence="5">
    <location>
        <begin position="549"/>
        <end position="572"/>
    </location>
</feature>
<dbReference type="PROSITE" id="PS50068">
    <property type="entry name" value="LDLRA_2"/>
    <property type="match status" value="1"/>
</dbReference>
<name>A0A3L8DPF9_OOCBI</name>
<dbReference type="SMART" id="SM00042">
    <property type="entry name" value="CUB"/>
    <property type="match status" value="2"/>
</dbReference>
<evidence type="ECO:0000256" key="2">
    <source>
        <dbReference type="ARBA" id="ARBA00023157"/>
    </source>
</evidence>
<feature type="compositionally biased region" description="Low complexity" evidence="4">
    <location>
        <begin position="862"/>
        <end position="891"/>
    </location>
</feature>
<evidence type="ECO:0000259" key="6">
    <source>
        <dbReference type="PROSITE" id="PS01180"/>
    </source>
</evidence>
<feature type="region of interest" description="Disordered" evidence="4">
    <location>
        <begin position="712"/>
        <end position="795"/>
    </location>
</feature>
<comment type="caution">
    <text evidence="3">Lacks conserved residue(s) required for the propagation of feature annotation.</text>
</comment>
<feature type="region of interest" description="Disordered" evidence="4">
    <location>
        <begin position="658"/>
        <end position="684"/>
    </location>
</feature>
<gene>
    <name evidence="7" type="ORF">DMN91_004529</name>
</gene>
<dbReference type="InterPro" id="IPR002172">
    <property type="entry name" value="LDrepeatLR_classA_rpt"/>
</dbReference>
<reference evidence="7 8" key="1">
    <citation type="journal article" date="2018" name="Genome Res.">
        <title>The genomic architecture and molecular evolution of ant odorant receptors.</title>
        <authorList>
            <person name="McKenzie S.K."/>
            <person name="Kronauer D.J.C."/>
        </authorList>
    </citation>
    <scope>NUCLEOTIDE SEQUENCE [LARGE SCALE GENOMIC DNA]</scope>
    <source>
        <strain evidence="7">Clonal line C1</strain>
    </source>
</reference>
<sequence length="935" mass="104594">MLLRRTLAIATGKSRGHGGIARFKFIDVRADEPTMVARLPQQVLLLLVLVTGASTGETEDPRSSTYSTRKTRSSLPRAWPSSSVEHTAREIRPSSGKLPETTPWSVDRSSPGTRSDLSFLGTVAERSEEDEDGTRLQPSGGNDIGSDATVARHNPSISSRSGETSQTDPLNRIPIESPSARFSTIGHRAGTSPAPAGSHDIVPMPEKLSRGNSQSTTPKTMSSKNIGMPRRQMRHVPDICEKFQIGDEVKREFYSPNYPEAYPNQTDCVRVLEADKGMLVKLDFRDEFKLEDSPGCRFDFLEVRDGQHSFSNLLGNFCGPNFPPEITSKTRYLWLRFHSDENIEGKGFKAVWSMIPRPTYPGVPPDPEECILNMTGTQAIIKSDDVQNIRIRAEKEGLPLDCLWVIQVQEKWKIQLSFDSFKLQRPNECDANFVDIFREHTEIAHMKSHERNFCSSIAETVVVPFHIAYVRFYAEPKAMNSCFEAVMTAIRDKESGEKSCLENEYDCEDATCIAAELECNGKVNCRFRWDEDDAKCDKNMSRLIDSQHIVIILIVFSLIMFGMSSAFLFNCIRKLVRDHRIIQEHIRQSRENRLDELGRKATPCPISTSRTDLRDRGSESSSLEVLPSKELMPTTMITQEYTKDLVLEMAYNGGEITDIHQSNNVSNATQERLQESSEEPEMRDNCCQTRESLFEPRIPDAVMPLGFTTFGVRAPSSQNGTNHHLHHHHHHHHHLQQSQPQSQQQSPQRSHPSIQSSQPSLQSSQVLQQQSASQCSGCSPASRGRDGSMGVCPKHNPIPAPPGWATHESSFPLPQQAQYPEQLDYPSYQRYQSPKPSREPSGVYRQSPKFARQPTVGSGERYGSSMYGSGHGSSNTTSSTSQHSSSGTSSGKRQQGQLATTADPRYRAEAVIEVDQRRPFSIESTKSAPDVIATH</sequence>
<dbReference type="PANTHER" id="PTHR24251:SF28">
    <property type="entry name" value="NEUROPILIN AND TOLLOID-LIKE, ISOFORM B"/>
    <property type="match status" value="1"/>
</dbReference>